<keyword evidence="5" id="KW-1185">Reference proteome</keyword>
<evidence type="ECO:0000256" key="1">
    <source>
        <dbReference type="SAM" id="MobiDB-lite"/>
    </source>
</evidence>
<dbReference type="PANTHER" id="PTHR33120:SF39">
    <property type="entry name" value="OS01G0314000 PROTEIN"/>
    <property type="match status" value="1"/>
</dbReference>
<dbReference type="Pfam" id="PF12274">
    <property type="entry name" value="DUF3615"/>
    <property type="match status" value="1"/>
</dbReference>
<feature type="domain" description="DUF3615" evidence="2">
    <location>
        <begin position="279"/>
        <end position="386"/>
    </location>
</feature>
<gene>
    <name evidence="4" type="ORF">URODEC1_LOCUS30817</name>
</gene>
<evidence type="ECO:0000259" key="3">
    <source>
        <dbReference type="Pfam" id="PF20235"/>
    </source>
</evidence>
<proteinExistence type="predicted"/>
<dbReference type="AlphaFoldDB" id="A0ABC8Y7L1"/>
<dbReference type="EMBL" id="OZ075126">
    <property type="protein sequence ID" value="CAL4937840.1"/>
    <property type="molecule type" value="Genomic_DNA"/>
</dbReference>
<evidence type="ECO:0000313" key="4">
    <source>
        <dbReference type="EMBL" id="CAL4937840.1"/>
    </source>
</evidence>
<reference evidence="4 5" key="2">
    <citation type="submission" date="2024-10" db="EMBL/GenBank/DDBJ databases">
        <authorList>
            <person name="Ryan C."/>
        </authorList>
    </citation>
    <scope>NUCLEOTIDE SEQUENCE [LARGE SCALE GENOMIC DNA]</scope>
</reference>
<protein>
    <submittedName>
        <fullName evidence="4">Uncharacterized protein</fullName>
    </submittedName>
</protein>
<accession>A0ABC8Y7L1</accession>
<evidence type="ECO:0000313" key="5">
    <source>
        <dbReference type="Proteomes" id="UP001497457"/>
    </source>
</evidence>
<reference evidence="5" key="1">
    <citation type="submission" date="2024-06" db="EMBL/GenBank/DDBJ databases">
        <authorList>
            <person name="Ryan C."/>
        </authorList>
    </citation>
    <scope>NUCLEOTIDE SEQUENCE [LARGE SCALE GENOMIC DNA]</scope>
</reference>
<evidence type="ECO:0000259" key="2">
    <source>
        <dbReference type="Pfam" id="PF12274"/>
    </source>
</evidence>
<dbReference type="Pfam" id="PF20235">
    <property type="entry name" value="PIR2-like_helical"/>
    <property type="match status" value="1"/>
</dbReference>
<feature type="region of interest" description="Disordered" evidence="1">
    <location>
        <begin position="1"/>
        <end position="38"/>
    </location>
</feature>
<dbReference type="InterPro" id="IPR046527">
    <property type="entry name" value="PIR2-like_helical"/>
</dbReference>
<feature type="compositionally biased region" description="Low complexity" evidence="1">
    <location>
        <begin position="18"/>
        <end position="32"/>
    </location>
</feature>
<dbReference type="PANTHER" id="PTHR33120">
    <property type="entry name" value="EXPRESSED PROTEIN-RELATED"/>
    <property type="match status" value="1"/>
</dbReference>
<dbReference type="Proteomes" id="UP001497457">
    <property type="component" value="Chromosome 16b"/>
</dbReference>
<feature type="compositionally biased region" description="Basic residues" evidence="1">
    <location>
        <begin position="1"/>
        <end position="12"/>
    </location>
</feature>
<name>A0ABC8Y7L1_9POAL</name>
<feature type="domain" description="PIR2-like helical" evidence="3">
    <location>
        <begin position="51"/>
        <end position="165"/>
    </location>
</feature>
<dbReference type="InterPro" id="IPR022059">
    <property type="entry name" value="DUF3615"/>
</dbReference>
<sequence length="468" mass="52227">MAGRSNRGRRAKRDSEVSDPSSSPQSSSSQQAAEEKPNLRRRTRRFLLGLIRGYYVDVISRLPATELRTTLARGLLVGGHCYGRLHPVHNIIVNSIWYAAAFPFRAASTDAIDVDVISSDAITRLAHRSLDGLVAYLRHNCPALSHDDALWHLSLSRATLHGAAASALGAVSSGRMELEADPFQEAAQAARHPKPAALALFATSVLPAVERDVLSVLTGKRNLFSDDILRLSAMLQPLPLPDEVQPQLCPPKLSVRIDRIIAKRRSCFRILYQNLLDIADAALRKFARQTGARYRLHTIYGLNVVQAGEFLLDQYFHINFMAWPKGKQNQSQTPLHFFAEAHKPPPRNCSEEDITLCCMLVHAQPSTGHVDNCYVCAKSKTNMDHPNGEEHFGGHPHNSSETEDDCDCPSTVDVDYRFFDPGRDIDLVKWYADKILCLDRPKCRVAEDDEDDEVIAQRDISIFCTRSI</sequence>
<organism evidence="4 5">
    <name type="scientific">Urochloa decumbens</name>
    <dbReference type="NCBI Taxonomy" id="240449"/>
    <lineage>
        <taxon>Eukaryota</taxon>
        <taxon>Viridiplantae</taxon>
        <taxon>Streptophyta</taxon>
        <taxon>Embryophyta</taxon>
        <taxon>Tracheophyta</taxon>
        <taxon>Spermatophyta</taxon>
        <taxon>Magnoliopsida</taxon>
        <taxon>Liliopsida</taxon>
        <taxon>Poales</taxon>
        <taxon>Poaceae</taxon>
        <taxon>PACMAD clade</taxon>
        <taxon>Panicoideae</taxon>
        <taxon>Panicodae</taxon>
        <taxon>Paniceae</taxon>
        <taxon>Melinidinae</taxon>
        <taxon>Urochloa</taxon>
    </lineage>
</organism>